<dbReference type="InterPro" id="IPR051678">
    <property type="entry name" value="AGP_Transferase"/>
</dbReference>
<dbReference type="PANTHER" id="PTHR21310:SF15">
    <property type="entry name" value="AMINOGLYCOSIDE PHOSPHOTRANSFERASE DOMAIN-CONTAINING PROTEIN"/>
    <property type="match status" value="1"/>
</dbReference>
<name>A0A0A1UT67_9HYPO</name>
<dbReference type="InterPro" id="IPR002575">
    <property type="entry name" value="Aminoglycoside_PTrfase"/>
</dbReference>
<gene>
    <name evidence="2" type="ORF">X797_007874</name>
</gene>
<evidence type="ECO:0000313" key="2">
    <source>
        <dbReference type="EMBL" id="EXU99152.1"/>
    </source>
</evidence>
<dbReference type="PANTHER" id="PTHR21310">
    <property type="entry name" value="AMINOGLYCOSIDE PHOSPHOTRANSFERASE-RELATED-RELATED"/>
    <property type="match status" value="1"/>
</dbReference>
<dbReference type="SUPFAM" id="SSF56112">
    <property type="entry name" value="Protein kinase-like (PK-like)"/>
    <property type="match status" value="1"/>
</dbReference>
<dbReference type="InterPro" id="IPR011009">
    <property type="entry name" value="Kinase-like_dom_sf"/>
</dbReference>
<comment type="caution">
    <text evidence="2">The sequence shown here is derived from an EMBL/GenBank/DDBJ whole genome shotgun (WGS) entry which is preliminary data.</text>
</comment>
<dbReference type="Proteomes" id="UP000030151">
    <property type="component" value="Unassembled WGS sequence"/>
</dbReference>
<proteinExistence type="predicted"/>
<dbReference type="GO" id="GO:0016301">
    <property type="term" value="F:kinase activity"/>
    <property type="evidence" value="ECO:0007669"/>
    <property type="project" value="UniProtKB-KW"/>
</dbReference>
<evidence type="ECO:0000259" key="1">
    <source>
        <dbReference type="Pfam" id="PF01636"/>
    </source>
</evidence>
<protein>
    <submittedName>
        <fullName evidence="2">Aminoglycoside 3'-phosphotransferase/choline kinase domain protein</fullName>
    </submittedName>
</protein>
<dbReference type="HOGENOM" id="CLU_031493_0_0_1"/>
<dbReference type="OrthoDB" id="10003767at2759"/>
<feature type="domain" description="Aminoglycoside phosphotransferase" evidence="1">
    <location>
        <begin position="126"/>
        <end position="372"/>
    </location>
</feature>
<dbReference type="Pfam" id="PF01636">
    <property type="entry name" value="APH"/>
    <property type="match status" value="1"/>
</dbReference>
<evidence type="ECO:0000313" key="3">
    <source>
        <dbReference type="Proteomes" id="UP000030151"/>
    </source>
</evidence>
<sequence length="444" mass="49864">MTHTDPLDQYKAAEALLKYVYSGILGPTKGMAVDYAVMQTTDSTFTFSATLEPVHNPPNFLDRYQIEVNRRSGELSAPKKIEITDEDMQKAVLAATGETVASSHRFTDGGFSISYKVTPMHKPDTAFVVQLRFHGNVASMDAFMKFVRANSSPGIIPMPAVYSIPDEAEHQRATGFGRQITEFVPGIIAERVYPDMSHANKLELVRNMALAWQACWDLPLPSPRQIGELIALDNNGSISLSVGPDRHFSLGGPFTSVREWLRARLQHAVTSLGRANGIDDYKEKYMASIQKFVDNMLDQIPQTVEECPIVALHVDMGLHNVLLSADDHKQINAIIDWELCASAPFLAAHTCLEMLFRMGASNGFGAEYPQADQLRSAFWDSIPKWKAYWESQGAKDFMEWFRFALFMQPEYCSSKKPRAEKMEFWAENIRVVEGMLKKYSVGKN</sequence>
<reference evidence="2 3" key="1">
    <citation type="submission" date="2014-02" db="EMBL/GenBank/DDBJ databases">
        <title>The genome sequence of the entomopathogenic fungus Metarhizium robertsii ARSEF 2575.</title>
        <authorList>
            <person name="Giuliano Garisto Donzelli B."/>
            <person name="Roe B.A."/>
            <person name="Macmil S.L."/>
            <person name="Krasnoff S.B."/>
            <person name="Gibson D.M."/>
        </authorList>
    </citation>
    <scope>NUCLEOTIDE SEQUENCE [LARGE SCALE GENOMIC DNA]</scope>
    <source>
        <strain evidence="2 3">ARSEF 2575</strain>
    </source>
</reference>
<dbReference type="Gene3D" id="3.90.1200.10">
    <property type="match status" value="1"/>
</dbReference>
<keyword evidence="2" id="KW-0418">Kinase</keyword>
<dbReference type="EMBL" id="JELW01000021">
    <property type="protein sequence ID" value="EXU99152.1"/>
    <property type="molecule type" value="Genomic_DNA"/>
</dbReference>
<dbReference type="AlphaFoldDB" id="A0A0A1UT67"/>
<accession>A0A0A1UT67</accession>
<organism evidence="2 3">
    <name type="scientific">Metarhizium robertsii</name>
    <dbReference type="NCBI Taxonomy" id="568076"/>
    <lineage>
        <taxon>Eukaryota</taxon>
        <taxon>Fungi</taxon>
        <taxon>Dikarya</taxon>
        <taxon>Ascomycota</taxon>
        <taxon>Pezizomycotina</taxon>
        <taxon>Sordariomycetes</taxon>
        <taxon>Hypocreomycetidae</taxon>
        <taxon>Hypocreales</taxon>
        <taxon>Clavicipitaceae</taxon>
        <taxon>Metarhizium</taxon>
    </lineage>
</organism>
<keyword evidence="2" id="KW-0808">Transferase</keyword>